<organism evidence="1 2">
    <name type="scientific">Arthrobacter alpinus</name>
    <dbReference type="NCBI Taxonomy" id="656366"/>
    <lineage>
        <taxon>Bacteria</taxon>
        <taxon>Bacillati</taxon>
        <taxon>Actinomycetota</taxon>
        <taxon>Actinomycetes</taxon>
        <taxon>Micrococcales</taxon>
        <taxon>Micrococcaceae</taxon>
        <taxon>Arthrobacter</taxon>
    </lineage>
</organism>
<dbReference type="Proteomes" id="UP000182725">
    <property type="component" value="Unassembled WGS sequence"/>
</dbReference>
<dbReference type="NCBIfam" id="TIGR03544">
    <property type="entry name" value="DivI1A_domain"/>
    <property type="match status" value="2"/>
</dbReference>
<accession>A0A1H5NNJ3</accession>
<sequence>MPVGSGKKTFAGFGIRVGGKQWMRINDAPPEGKGSTMKSSEVINAKFSTTKFREGYSMQEVDTFLDQIRGSLSAWESGQPGALTAAAIMEARFPLTKFRSGYVEDQVDAFLDEAAAALNTFESGEPPASR</sequence>
<dbReference type="KEGG" id="arw:MB46_12770"/>
<name>A0A0U3PPK6_9MICC</name>
<evidence type="ECO:0000313" key="2">
    <source>
        <dbReference type="Proteomes" id="UP000182725"/>
    </source>
</evidence>
<dbReference type="Gene3D" id="6.10.250.660">
    <property type="match status" value="2"/>
</dbReference>
<dbReference type="EMBL" id="FNTV01000001">
    <property type="protein sequence ID" value="SEF03060.1"/>
    <property type="molecule type" value="Genomic_DNA"/>
</dbReference>
<dbReference type="eggNOG" id="COG3599">
    <property type="taxonomic scope" value="Bacteria"/>
</dbReference>
<gene>
    <name evidence="1" type="ORF">SAMN04489740_3872</name>
</gene>
<accession>A0A0U3PPK6</accession>
<protein>
    <submittedName>
        <fullName evidence="1">DivIVA domain-containing protein</fullName>
    </submittedName>
</protein>
<evidence type="ECO:0000313" key="1">
    <source>
        <dbReference type="EMBL" id="SEF03060.1"/>
    </source>
</evidence>
<dbReference type="InterPro" id="IPR019933">
    <property type="entry name" value="DivIVA_domain"/>
</dbReference>
<dbReference type="OrthoDB" id="9815492at2"/>
<proteinExistence type="predicted"/>
<dbReference type="AlphaFoldDB" id="A0A0U3PPK6"/>
<reference evidence="1 2" key="1">
    <citation type="submission" date="2016-10" db="EMBL/GenBank/DDBJ databases">
        <authorList>
            <person name="de Groot N.N."/>
        </authorList>
    </citation>
    <scope>NUCLEOTIDE SEQUENCE [LARGE SCALE GENOMIC DNA]</scope>
    <source>
        <strain evidence="1 2">DSM 22274</strain>
    </source>
</reference>